<dbReference type="InterPro" id="IPR042173">
    <property type="entry name" value="RNase_J_2"/>
</dbReference>
<dbReference type="GO" id="GO:0046872">
    <property type="term" value="F:metal ion binding"/>
    <property type="evidence" value="ECO:0007669"/>
    <property type="project" value="UniProtKB-KW"/>
</dbReference>
<evidence type="ECO:0000256" key="4">
    <source>
        <dbReference type="ARBA" id="ARBA00022833"/>
    </source>
</evidence>
<dbReference type="GO" id="GO:0004527">
    <property type="term" value="F:exonuclease activity"/>
    <property type="evidence" value="ECO:0007669"/>
    <property type="project" value="UniProtKB-KW"/>
</dbReference>
<evidence type="ECO:0000256" key="2">
    <source>
        <dbReference type="ARBA" id="ARBA00022723"/>
    </source>
</evidence>
<dbReference type="SUPFAM" id="SSF56281">
    <property type="entry name" value="Metallo-hydrolase/oxidoreductase"/>
    <property type="match status" value="1"/>
</dbReference>
<keyword evidence="5" id="KW-0269">Exonuclease</keyword>
<dbReference type="STRING" id="29571.SAMN05878437_0476"/>
<reference evidence="9 10" key="1">
    <citation type="submission" date="2016-11" db="EMBL/GenBank/DDBJ databases">
        <authorList>
            <person name="Jaros S."/>
            <person name="Januszkiewicz K."/>
            <person name="Wedrychowicz H."/>
        </authorList>
    </citation>
    <scope>NUCLEOTIDE SEQUENCE [LARGE SCALE GENOMIC DNA]</scope>
    <source>
        <strain evidence="9 10">ACAM 12</strain>
    </source>
</reference>
<accession>A0A1M7EVT0</accession>
<evidence type="ECO:0000256" key="6">
    <source>
        <dbReference type="ARBA" id="ARBA00022884"/>
    </source>
</evidence>
<evidence type="ECO:0000256" key="5">
    <source>
        <dbReference type="ARBA" id="ARBA00022839"/>
    </source>
</evidence>
<feature type="domain" description="Metallo-beta-lactamase" evidence="8">
    <location>
        <begin position="72"/>
        <end position="252"/>
    </location>
</feature>
<dbReference type="PANTHER" id="PTHR43694">
    <property type="entry name" value="RIBONUCLEASE J"/>
    <property type="match status" value="1"/>
</dbReference>
<dbReference type="PANTHER" id="PTHR43694:SF1">
    <property type="entry name" value="RIBONUCLEASE J"/>
    <property type="match status" value="1"/>
</dbReference>
<keyword evidence="1" id="KW-0540">Nuclease</keyword>
<dbReference type="AlphaFoldDB" id="A0A1M7EVT0"/>
<organism evidence="9 10">
    <name type="scientific">Vreelandella subglaciescola</name>
    <dbReference type="NCBI Taxonomy" id="29571"/>
    <lineage>
        <taxon>Bacteria</taxon>
        <taxon>Pseudomonadati</taxon>
        <taxon>Pseudomonadota</taxon>
        <taxon>Gammaproteobacteria</taxon>
        <taxon>Oceanospirillales</taxon>
        <taxon>Halomonadaceae</taxon>
        <taxon>Vreelandella</taxon>
    </lineage>
</organism>
<evidence type="ECO:0000313" key="9">
    <source>
        <dbReference type="EMBL" id="SHL95820.1"/>
    </source>
</evidence>
<evidence type="ECO:0000256" key="3">
    <source>
        <dbReference type="ARBA" id="ARBA00022801"/>
    </source>
</evidence>
<gene>
    <name evidence="9" type="ORF">SAMN05878437_0476</name>
</gene>
<evidence type="ECO:0000313" key="10">
    <source>
        <dbReference type="Proteomes" id="UP000190911"/>
    </source>
</evidence>
<dbReference type="InterPro" id="IPR055132">
    <property type="entry name" value="RNase_J_b_CASP"/>
</dbReference>
<dbReference type="GO" id="GO:0003723">
    <property type="term" value="F:RNA binding"/>
    <property type="evidence" value="ECO:0007669"/>
    <property type="project" value="UniProtKB-KW"/>
</dbReference>
<dbReference type="InterPro" id="IPR001279">
    <property type="entry name" value="Metallo-B-lactamas"/>
</dbReference>
<keyword evidence="2" id="KW-0479">Metal-binding</keyword>
<keyword evidence="10" id="KW-1185">Reference proteome</keyword>
<dbReference type="EMBL" id="LT670847">
    <property type="protein sequence ID" value="SHL95820.1"/>
    <property type="molecule type" value="Genomic_DNA"/>
</dbReference>
<dbReference type="SMART" id="SM00849">
    <property type="entry name" value="Lactamase_B"/>
    <property type="match status" value="1"/>
</dbReference>
<keyword evidence="6" id="KW-0694">RNA-binding</keyword>
<dbReference type="InterPro" id="IPR036866">
    <property type="entry name" value="RibonucZ/Hydroxyglut_hydro"/>
</dbReference>
<dbReference type="Proteomes" id="UP000190911">
    <property type="component" value="Chromosome I"/>
</dbReference>
<dbReference type="Pfam" id="PF00753">
    <property type="entry name" value="Lactamase_B"/>
    <property type="match status" value="1"/>
</dbReference>
<feature type="region of interest" description="Disordered" evidence="7">
    <location>
        <begin position="1"/>
        <end position="31"/>
    </location>
</feature>
<keyword evidence="3" id="KW-0378">Hydrolase</keyword>
<dbReference type="Pfam" id="PF07521">
    <property type="entry name" value="RMMBL"/>
    <property type="match status" value="1"/>
</dbReference>
<dbReference type="Gene3D" id="3.40.50.10710">
    <property type="entry name" value="Metallo-hydrolase/oxidoreductase"/>
    <property type="match status" value="1"/>
</dbReference>
<dbReference type="Gene3D" id="3.60.15.10">
    <property type="entry name" value="Ribonuclease Z/Hydroxyacylglutathione hydrolase-like"/>
    <property type="match status" value="1"/>
</dbReference>
<sequence length="599" mass="65627">MSEKNGGRSVADSRTQRTRHRPGDCEPPPQSRIVKPYFQGILYPMDPTRVTVRPRHRHPLRLLPLGGCGEIGMNLTLYGYADEWIAVDCGMMIRQDLPDTPLQVPNFETPRTLGITPRALFITHGHEDHIGAVAWLWPHWQCPIYATPLAAGLLRLKFAEHGLAPNAIRVIEPGEALSSGAFTLRYLPLPHSIPESCALMIAAGRQRVLHTGDWKLDPDPLVGPALDAEQFRALAPVDLVVGDSTNAPVPGHSASEGDVARALAETLAECRGRVVVSCFASNIARIVAVARAANQTGRRISLMGRSMERMVSVARGLGYLEELPPLVPIHDLGYLPPHEVVVIATGSQGEPRAALTRLAQGRHPHMELATGDSVIFSAKAIPGNERPIERLKTRLERLGVTLFDEFNRPALHATGHPAQEELKTLYSWIKPTHLLPVHGEARHQQVHRELAESLGINAPLSPLNGDMIRYDENGLHREARHPQPPCIVSQNAVVAHPGLDDASAHGRRGSLHLALPVTATDTGWARIGRLMLESTGASPLDEDSFSDWLDDQLDAIHADTLAELRQSLKPCLLGWLAEHMQHLPSIHLQIMAAEMPSFS</sequence>
<dbReference type="InterPro" id="IPR011108">
    <property type="entry name" value="RMMBL"/>
</dbReference>
<evidence type="ECO:0000259" key="8">
    <source>
        <dbReference type="SMART" id="SM00849"/>
    </source>
</evidence>
<evidence type="ECO:0000256" key="1">
    <source>
        <dbReference type="ARBA" id="ARBA00022722"/>
    </source>
</evidence>
<dbReference type="InParanoid" id="A0A1M7EVT0"/>
<evidence type="ECO:0000256" key="7">
    <source>
        <dbReference type="SAM" id="MobiDB-lite"/>
    </source>
</evidence>
<dbReference type="CDD" id="cd07714">
    <property type="entry name" value="RNaseJ_MBL-fold"/>
    <property type="match status" value="1"/>
</dbReference>
<name>A0A1M7EVT0_9GAMM</name>
<proteinExistence type="predicted"/>
<keyword evidence="4" id="KW-0862">Zinc</keyword>
<dbReference type="Pfam" id="PF22505">
    <property type="entry name" value="RNase_J_b_CASP"/>
    <property type="match status" value="1"/>
</dbReference>
<protein>
    <submittedName>
        <fullName evidence="9">Ribonuclease J</fullName>
    </submittedName>
</protein>